<dbReference type="InParanoid" id="A2F7Z7"/>
<dbReference type="AlphaFoldDB" id="A2F7Z7"/>
<dbReference type="eggNOG" id="KOG0504">
    <property type="taxonomic scope" value="Eukaryota"/>
</dbReference>
<reference evidence="1" key="1">
    <citation type="submission" date="2006-10" db="EMBL/GenBank/DDBJ databases">
        <authorList>
            <person name="Amadeo P."/>
            <person name="Zhao Q."/>
            <person name="Wortman J."/>
            <person name="Fraser-Liggett C."/>
            <person name="Carlton J."/>
        </authorList>
    </citation>
    <scope>NUCLEOTIDE SEQUENCE</scope>
    <source>
        <strain evidence="1">G3</strain>
    </source>
</reference>
<dbReference type="VEuPathDB" id="TrichDB:TVAG_432000"/>
<evidence type="ECO:0000313" key="2">
    <source>
        <dbReference type="Proteomes" id="UP000001542"/>
    </source>
</evidence>
<dbReference type="EMBL" id="DS113655">
    <property type="protein sequence ID" value="EAX98991.1"/>
    <property type="molecule type" value="Genomic_DNA"/>
</dbReference>
<name>A2F7Z7_TRIV3</name>
<dbReference type="GO" id="GO:0006355">
    <property type="term" value="P:regulation of DNA-templated transcription"/>
    <property type="evidence" value="ECO:0007669"/>
    <property type="project" value="InterPro"/>
</dbReference>
<dbReference type="Pfam" id="PF12796">
    <property type="entry name" value="Ank_2"/>
    <property type="match status" value="1"/>
</dbReference>
<proteinExistence type="predicted"/>
<dbReference type="InterPro" id="IPR002110">
    <property type="entry name" value="Ankyrin_rpt"/>
</dbReference>
<dbReference type="PANTHER" id="PTHR24164:SF4">
    <property type="entry name" value="RELA-ASSOCIATED INHIBITOR"/>
    <property type="match status" value="1"/>
</dbReference>
<dbReference type="SUPFAM" id="SSF48403">
    <property type="entry name" value="Ankyrin repeat"/>
    <property type="match status" value="1"/>
</dbReference>
<keyword evidence="2" id="KW-1185">Reference proteome</keyword>
<dbReference type="Proteomes" id="UP000001542">
    <property type="component" value="Unassembled WGS sequence"/>
</dbReference>
<gene>
    <name evidence="1" type="ORF">TVAG_432000</name>
</gene>
<dbReference type="OrthoDB" id="432281at2759"/>
<organism evidence="1 2">
    <name type="scientific">Trichomonas vaginalis (strain ATCC PRA-98 / G3)</name>
    <dbReference type="NCBI Taxonomy" id="412133"/>
    <lineage>
        <taxon>Eukaryota</taxon>
        <taxon>Metamonada</taxon>
        <taxon>Parabasalia</taxon>
        <taxon>Trichomonadida</taxon>
        <taxon>Trichomonadidae</taxon>
        <taxon>Trichomonas</taxon>
    </lineage>
</organism>
<dbReference type="InterPro" id="IPR036770">
    <property type="entry name" value="Ankyrin_rpt-contain_sf"/>
</dbReference>
<dbReference type="PANTHER" id="PTHR24164">
    <property type="entry name" value="RELA-ASSOCIATED INHIBITOR"/>
    <property type="match status" value="1"/>
</dbReference>
<dbReference type="SMART" id="SM00248">
    <property type="entry name" value="ANK"/>
    <property type="match status" value="3"/>
</dbReference>
<dbReference type="VEuPathDB" id="TrichDB:TVAGG3_0671740"/>
<protein>
    <submittedName>
        <fullName evidence="1">Uncharacterized protein</fullName>
    </submittedName>
</protein>
<dbReference type="STRING" id="5722.A2F7Z7"/>
<reference evidence="1" key="2">
    <citation type="journal article" date="2007" name="Science">
        <title>Draft genome sequence of the sexually transmitted pathogen Trichomonas vaginalis.</title>
        <authorList>
            <person name="Carlton J.M."/>
            <person name="Hirt R.P."/>
            <person name="Silva J.C."/>
            <person name="Delcher A.L."/>
            <person name="Schatz M."/>
            <person name="Zhao Q."/>
            <person name="Wortman J.R."/>
            <person name="Bidwell S.L."/>
            <person name="Alsmark U.C.M."/>
            <person name="Besteiro S."/>
            <person name="Sicheritz-Ponten T."/>
            <person name="Noel C.J."/>
            <person name="Dacks J.B."/>
            <person name="Foster P.G."/>
            <person name="Simillion C."/>
            <person name="Van de Peer Y."/>
            <person name="Miranda-Saavedra D."/>
            <person name="Barton G.J."/>
            <person name="Westrop G.D."/>
            <person name="Mueller S."/>
            <person name="Dessi D."/>
            <person name="Fiori P.L."/>
            <person name="Ren Q."/>
            <person name="Paulsen I."/>
            <person name="Zhang H."/>
            <person name="Bastida-Corcuera F.D."/>
            <person name="Simoes-Barbosa A."/>
            <person name="Brown M.T."/>
            <person name="Hayes R.D."/>
            <person name="Mukherjee M."/>
            <person name="Okumura C.Y."/>
            <person name="Schneider R."/>
            <person name="Smith A.J."/>
            <person name="Vanacova S."/>
            <person name="Villalvazo M."/>
            <person name="Haas B.J."/>
            <person name="Pertea M."/>
            <person name="Feldblyum T.V."/>
            <person name="Utterback T.R."/>
            <person name="Shu C.L."/>
            <person name="Osoegawa K."/>
            <person name="de Jong P.J."/>
            <person name="Hrdy I."/>
            <person name="Horvathova L."/>
            <person name="Zubacova Z."/>
            <person name="Dolezal P."/>
            <person name="Malik S.B."/>
            <person name="Logsdon J.M. Jr."/>
            <person name="Henze K."/>
            <person name="Gupta A."/>
            <person name="Wang C.C."/>
            <person name="Dunne R.L."/>
            <person name="Upcroft J.A."/>
            <person name="Upcroft P."/>
            <person name="White O."/>
            <person name="Salzberg S.L."/>
            <person name="Tang P."/>
            <person name="Chiu C.-H."/>
            <person name="Lee Y.-S."/>
            <person name="Embley T.M."/>
            <person name="Coombs G.H."/>
            <person name="Mottram J.C."/>
            <person name="Tachezy J."/>
            <person name="Fraser-Liggett C.M."/>
            <person name="Johnson P.J."/>
        </authorList>
    </citation>
    <scope>NUCLEOTIDE SEQUENCE [LARGE SCALE GENOMIC DNA]</scope>
    <source>
        <strain evidence="1">G3</strain>
    </source>
</reference>
<evidence type="ECO:0000313" key="1">
    <source>
        <dbReference type="EMBL" id="EAX98991.1"/>
    </source>
</evidence>
<dbReference type="SMR" id="A2F7Z7"/>
<dbReference type="InterPro" id="IPR028320">
    <property type="entry name" value="iASPP"/>
</dbReference>
<dbReference type="RefSeq" id="XP_001311921.1">
    <property type="nucleotide sequence ID" value="XM_001311920.1"/>
</dbReference>
<sequence>MAAPDYESYAKEIEKWYNSDEFYENRTVSELCNIFDLCSFSSSQFIEAFTIISKKFKYSEVSIISQHVKVTQFESFEDAFEALDFISKILNTKVISDAAISLKNQKPKTGKNIKYLLKCKLDEINFEEIFMIIVKACEEDDIDSIKFAYNNGYLHTTVDIRSILERAIEFNNFKVFKYISLCQNFWATNSPESIRCVSNQVNLAYQDRSSKRSFRGSSFQIINKKDNYTCTRSVSINNIYDPFNDKRLLYAALNPNVEVIKLLGNSKTTDFGKIDEFCASALHYAALNTNVEVIKYLVSLQKFDINALDNNNKTPLHYAAHIKNIEVFKYLYSLPNINTRLWDKKGKTAIQYAAENEMLDQLNIKI</sequence>
<dbReference type="Gene3D" id="1.25.40.20">
    <property type="entry name" value="Ankyrin repeat-containing domain"/>
    <property type="match status" value="1"/>
</dbReference>
<accession>A2F7Z7</accession>
<dbReference type="KEGG" id="tva:4756794"/>